<feature type="domain" description="ATPase BadF/BadG/BcrA/BcrD type" evidence="1">
    <location>
        <begin position="7"/>
        <end position="310"/>
    </location>
</feature>
<comment type="caution">
    <text evidence="2">The sequence shown here is derived from an EMBL/GenBank/DDBJ whole genome shotgun (WGS) entry which is preliminary data.</text>
</comment>
<dbReference type="InterPro" id="IPR043129">
    <property type="entry name" value="ATPase_NBD"/>
</dbReference>
<name>A0A136Q303_9FIRM</name>
<dbReference type="InterPro" id="IPR052519">
    <property type="entry name" value="Euk-type_GlcNAc_Kinase"/>
</dbReference>
<evidence type="ECO:0000313" key="3">
    <source>
        <dbReference type="Proteomes" id="UP000070366"/>
    </source>
</evidence>
<evidence type="ECO:0000313" key="2">
    <source>
        <dbReference type="EMBL" id="KXK65068.1"/>
    </source>
</evidence>
<dbReference type="InterPro" id="IPR002731">
    <property type="entry name" value="ATPase_BadF"/>
</dbReference>
<dbReference type="Gene3D" id="3.30.420.40">
    <property type="match status" value="2"/>
</dbReference>
<dbReference type="OrthoDB" id="9772633at2"/>
<evidence type="ECO:0000259" key="1">
    <source>
        <dbReference type="Pfam" id="PF01869"/>
    </source>
</evidence>
<dbReference type="SUPFAM" id="SSF53067">
    <property type="entry name" value="Actin-like ATPase domain"/>
    <property type="match status" value="2"/>
</dbReference>
<keyword evidence="3" id="KW-1185">Reference proteome</keyword>
<dbReference type="PANTHER" id="PTHR43190:SF3">
    <property type="entry name" value="N-ACETYL-D-GLUCOSAMINE KINASE"/>
    <property type="match status" value="1"/>
</dbReference>
<dbReference type="PANTHER" id="PTHR43190">
    <property type="entry name" value="N-ACETYL-D-GLUCOSAMINE KINASE"/>
    <property type="match status" value="1"/>
</dbReference>
<protein>
    <submittedName>
        <fullName evidence="2">BadF/BadG/BcrA/BcrD ATPase family protein</fullName>
    </submittedName>
</protein>
<reference evidence="2 3" key="1">
    <citation type="submission" date="2016-02" db="EMBL/GenBank/DDBJ databases">
        <authorList>
            <person name="Wen L."/>
            <person name="He K."/>
            <person name="Yang H."/>
        </authorList>
    </citation>
    <scope>NUCLEOTIDE SEQUENCE [LARGE SCALE GENOMIC DNA]</scope>
    <source>
        <strain evidence="2 3">DSM 22607</strain>
    </source>
</reference>
<proteinExistence type="predicted"/>
<dbReference type="STRING" id="626937.HMPREF3293_02325"/>
<dbReference type="EMBL" id="LSZW01000063">
    <property type="protein sequence ID" value="KXK65068.1"/>
    <property type="molecule type" value="Genomic_DNA"/>
</dbReference>
<dbReference type="KEGG" id="cmiu:B1H56_03700"/>
<organism evidence="2 3">
    <name type="scientific">Christensenella minuta</name>
    <dbReference type="NCBI Taxonomy" id="626937"/>
    <lineage>
        <taxon>Bacteria</taxon>
        <taxon>Bacillati</taxon>
        <taxon>Bacillota</taxon>
        <taxon>Clostridia</taxon>
        <taxon>Christensenellales</taxon>
        <taxon>Christensenellaceae</taxon>
        <taxon>Christensenella</taxon>
    </lineage>
</organism>
<sequence length="337" mass="36984">MAKEYIIGLDGGGTKSDCVLLNTEGQLVDYLKWGTTSHEFLPGGMPELERELKKMFTELFDRNGIEPLQIRRAVFGMAGVDTKYQKQKISEMIVQNGLKDFRVCNDGYLGIKAGIVSGVGITIINGTGCSFTGIGEIGEMMQVGGQAVVMDDIGGGYMIGRNIVRLVHRDLILNGKPTMLSGMLMKKVGVDSPDDLMDDLVQKVGEGAIQIKHLAPMMFEAAHRGDEVARGYLAKMGRQIAEYVTAIVRKLKLEHRDVIEVVLIGSAFLKAADKTHIESLEAETERRFGRGKIIFRPLAVRPVCGAALWALSDIGCDTANKEFRERVINGIETHIIN</sequence>
<gene>
    <name evidence="2" type="ORF">HMPREF3293_02325</name>
</gene>
<dbReference type="RefSeq" id="WP_066518823.1">
    <property type="nucleotide sequence ID" value="NZ_CABMOF010000001.1"/>
</dbReference>
<dbReference type="AlphaFoldDB" id="A0A136Q303"/>
<dbReference type="Proteomes" id="UP000070366">
    <property type="component" value="Unassembled WGS sequence"/>
</dbReference>
<accession>A0A136Q303</accession>
<dbReference type="Pfam" id="PF01869">
    <property type="entry name" value="BcrAD_BadFG"/>
    <property type="match status" value="1"/>
</dbReference>